<reference evidence="5 6" key="1">
    <citation type="journal article" date="2019" name="Nat. Ecol. Evol.">
        <title>Megaphylogeny resolves global patterns of mushroom evolution.</title>
        <authorList>
            <person name="Varga T."/>
            <person name="Krizsan K."/>
            <person name="Foldi C."/>
            <person name="Dima B."/>
            <person name="Sanchez-Garcia M."/>
            <person name="Sanchez-Ramirez S."/>
            <person name="Szollosi G.J."/>
            <person name="Szarkandi J.G."/>
            <person name="Papp V."/>
            <person name="Albert L."/>
            <person name="Andreopoulos W."/>
            <person name="Angelini C."/>
            <person name="Antonin V."/>
            <person name="Barry K.W."/>
            <person name="Bougher N.L."/>
            <person name="Buchanan P."/>
            <person name="Buyck B."/>
            <person name="Bense V."/>
            <person name="Catcheside P."/>
            <person name="Chovatia M."/>
            <person name="Cooper J."/>
            <person name="Damon W."/>
            <person name="Desjardin D."/>
            <person name="Finy P."/>
            <person name="Geml J."/>
            <person name="Haridas S."/>
            <person name="Hughes K."/>
            <person name="Justo A."/>
            <person name="Karasinski D."/>
            <person name="Kautmanova I."/>
            <person name="Kiss B."/>
            <person name="Kocsube S."/>
            <person name="Kotiranta H."/>
            <person name="LaButti K.M."/>
            <person name="Lechner B.E."/>
            <person name="Liimatainen K."/>
            <person name="Lipzen A."/>
            <person name="Lukacs Z."/>
            <person name="Mihaltcheva S."/>
            <person name="Morgado L.N."/>
            <person name="Niskanen T."/>
            <person name="Noordeloos M.E."/>
            <person name="Ohm R.A."/>
            <person name="Ortiz-Santana B."/>
            <person name="Ovrebo C."/>
            <person name="Racz N."/>
            <person name="Riley R."/>
            <person name="Savchenko A."/>
            <person name="Shiryaev A."/>
            <person name="Soop K."/>
            <person name="Spirin V."/>
            <person name="Szebenyi C."/>
            <person name="Tomsovsky M."/>
            <person name="Tulloss R.E."/>
            <person name="Uehling J."/>
            <person name="Grigoriev I.V."/>
            <person name="Vagvolgyi C."/>
            <person name="Papp T."/>
            <person name="Martin F.M."/>
            <person name="Miettinen O."/>
            <person name="Hibbett D.S."/>
            <person name="Nagy L.G."/>
        </authorList>
    </citation>
    <scope>NUCLEOTIDE SEQUENCE [LARGE SCALE GENOMIC DNA]</scope>
    <source>
        <strain evidence="5 6">FP101781</strain>
    </source>
</reference>
<accession>A0A4Y7TSK1</accession>
<organism evidence="5 6">
    <name type="scientific">Coprinellus micaceus</name>
    <name type="common">Glistening ink-cap mushroom</name>
    <name type="synonym">Coprinus micaceus</name>
    <dbReference type="NCBI Taxonomy" id="71717"/>
    <lineage>
        <taxon>Eukaryota</taxon>
        <taxon>Fungi</taxon>
        <taxon>Dikarya</taxon>
        <taxon>Basidiomycota</taxon>
        <taxon>Agaricomycotina</taxon>
        <taxon>Agaricomycetes</taxon>
        <taxon>Agaricomycetidae</taxon>
        <taxon>Agaricales</taxon>
        <taxon>Agaricineae</taxon>
        <taxon>Psathyrellaceae</taxon>
        <taxon>Coprinellus</taxon>
    </lineage>
</organism>
<keyword evidence="5" id="KW-0808">Transferase</keyword>
<dbReference type="SMART" id="SM00220">
    <property type="entry name" value="S_TKc"/>
    <property type="match status" value="1"/>
</dbReference>
<dbReference type="PROSITE" id="PS50011">
    <property type="entry name" value="PROTEIN_KINASE_DOM"/>
    <property type="match status" value="1"/>
</dbReference>
<keyword evidence="6" id="KW-1185">Reference proteome</keyword>
<dbReference type="Pfam" id="PF00069">
    <property type="entry name" value="Pkinase"/>
    <property type="match status" value="1"/>
</dbReference>
<dbReference type="InterPro" id="IPR000719">
    <property type="entry name" value="Prot_kinase_dom"/>
</dbReference>
<dbReference type="STRING" id="71717.A0A4Y7TSK1"/>
<evidence type="ECO:0000256" key="1">
    <source>
        <dbReference type="ARBA" id="ARBA00022527"/>
    </source>
</evidence>
<dbReference type="Gene3D" id="1.10.510.10">
    <property type="entry name" value="Transferase(Phosphotransferase) domain 1"/>
    <property type="match status" value="1"/>
</dbReference>
<dbReference type="GO" id="GO:0005524">
    <property type="term" value="F:ATP binding"/>
    <property type="evidence" value="ECO:0007669"/>
    <property type="project" value="UniProtKB-KW"/>
</dbReference>
<evidence type="ECO:0000256" key="3">
    <source>
        <dbReference type="ARBA" id="ARBA00022840"/>
    </source>
</evidence>
<evidence type="ECO:0000313" key="5">
    <source>
        <dbReference type="EMBL" id="TEB37136.1"/>
    </source>
</evidence>
<dbReference type="AlphaFoldDB" id="A0A4Y7TSK1"/>
<name>A0A4Y7TSK1_COPMI</name>
<feature type="domain" description="Protein kinase" evidence="4">
    <location>
        <begin position="1"/>
        <end position="262"/>
    </location>
</feature>
<keyword evidence="1" id="KW-0723">Serine/threonine-protein kinase</keyword>
<dbReference type="EMBL" id="QPFP01000004">
    <property type="protein sequence ID" value="TEB37136.1"/>
    <property type="molecule type" value="Genomic_DNA"/>
</dbReference>
<evidence type="ECO:0000259" key="4">
    <source>
        <dbReference type="PROSITE" id="PS50011"/>
    </source>
</evidence>
<comment type="caution">
    <text evidence="5">The sequence shown here is derived from an EMBL/GenBank/DDBJ whole genome shotgun (WGS) entry which is preliminary data.</text>
</comment>
<dbReference type="PANTHER" id="PTHR24055">
    <property type="entry name" value="MITOGEN-ACTIVATED PROTEIN KINASE"/>
    <property type="match status" value="1"/>
</dbReference>
<keyword evidence="3" id="KW-0067">ATP-binding</keyword>
<dbReference type="InterPro" id="IPR011009">
    <property type="entry name" value="Kinase-like_dom_sf"/>
</dbReference>
<dbReference type="InterPro" id="IPR050117">
    <property type="entry name" value="MAPK"/>
</dbReference>
<evidence type="ECO:0000313" key="6">
    <source>
        <dbReference type="Proteomes" id="UP000298030"/>
    </source>
</evidence>
<protein>
    <submittedName>
        <fullName evidence="5">Kinase-like protein</fullName>
    </submittedName>
</protein>
<dbReference type="GO" id="GO:0004674">
    <property type="term" value="F:protein serine/threonine kinase activity"/>
    <property type="evidence" value="ECO:0007669"/>
    <property type="project" value="UniProtKB-KW"/>
</dbReference>
<dbReference type="SUPFAM" id="SSF56112">
    <property type="entry name" value="Protein kinase-like (PK-like)"/>
    <property type="match status" value="1"/>
</dbReference>
<evidence type="ECO:0000256" key="2">
    <source>
        <dbReference type="ARBA" id="ARBA00022741"/>
    </source>
</evidence>
<sequence length="263" mass="29474">MLNHLAKGLAEIHEHGIAHTDVKPSTILIRPQSDGWRKGGAIDAWFAKHPPRKSQPLRTPKGMKSSWITQPGPPLLESLENSNYVLSDFSHAELVEDKEAPEVTIPPLRAPELLVGYPDWDQKIDMWSYGLIAFHLLTNSTTIFPSRLPGSPPGAGIVESMLYQMMCITGEEFPDWLLDWGLQSGAYFHLLDPERRGKLINFNHHEYTGPTIRDILLGEAIRAGAVLRKGDLEGASDLLKKCLRLDPKKRASAREIAEHPWLD</sequence>
<dbReference type="Proteomes" id="UP000298030">
    <property type="component" value="Unassembled WGS sequence"/>
</dbReference>
<keyword evidence="2" id="KW-0547">Nucleotide-binding</keyword>
<keyword evidence="5" id="KW-0418">Kinase</keyword>
<gene>
    <name evidence="5" type="ORF">FA13DRAFT_889473</name>
</gene>
<proteinExistence type="predicted"/>
<dbReference type="OrthoDB" id="5979581at2759"/>